<dbReference type="PIRSF" id="PIRSF025737">
    <property type="entry name" value="Cyco1"/>
    <property type="match status" value="1"/>
</dbReference>
<proteinExistence type="predicted"/>
<feature type="site" description="Transition state stabilizer" evidence="9">
    <location>
        <position position="291"/>
    </location>
</feature>
<feature type="transmembrane region" description="Helical" evidence="10">
    <location>
        <begin position="238"/>
        <end position="260"/>
    </location>
</feature>
<feature type="active site" description="Acyl-thioester intermediate" evidence="8">
    <location>
        <position position="211"/>
    </location>
</feature>
<dbReference type="GO" id="GO:0006508">
    <property type="term" value="P:proteolysis"/>
    <property type="evidence" value="ECO:0007669"/>
    <property type="project" value="UniProtKB-KW"/>
</dbReference>
<dbReference type="InterPro" id="IPR014522">
    <property type="entry name" value="ArtA"/>
</dbReference>
<evidence type="ECO:0000256" key="5">
    <source>
        <dbReference type="ARBA" id="ARBA00022801"/>
    </source>
</evidence>
<dbReference type="InterPro" id="IPR026392">
    <property type="entry name" value="Exo/Archaeosortase_dom"/>
</dbReference>
<comment type="subcellular location">
    <subcellularLocation>
        <location evidence="1">Cell membrane</location>
        <topology evidence="1">Multi-pass membrane protein</topology>
    </subcellularLocation>
</comment>
<dbReference type="NCBIfam" id="TIGR04125">
    <property type="entry name" value="exosort_PGF_TRM"/>
    <property type="match status" value="1"/>
</dbReference>
<dbReference type="GO" id="GO:0005886">
    <property type="term" value="C:plasma membrane"/>
    <property type="evidence" value="ECO:0007669"/>
    <property type="project" value="UniProtKB-SubCell"/>
</dbReference>
<accession>A0A2R4X3B5</accession>
<dbReference type="KEGG" id="harc:HARCEL1_11520"/>
<gene>
    <name evidence="11" type="primary">artA</name>
    <name evidence="11" type="ORF">HARCEL1_11520</name>
</gene>
<dbReference type="Pfam" id="PF09721">
    <property type="entry name" value="Exosortase_EpsH"/>
    <property type="match status" value="1"/>
</dbReference>
<feature type="transmembrane region" description="Helical" evidence="10">
    <location>
        <begin position="53"/>
        <end position="73"/>
    </location>
</feature>
<keyword evidence="6 10" id="KW-1133">Transmembrane helix</keyword>
<evidence type="ECO:0000313" key="12">
    <source>
        <dbReference type="Proteomes" id="UP000244727"/>
    </source>
</evidence>
<protein>
    <submittedName>
        <fullName evidence="11">Archaeosortase A</fullName>
    </submittedName>
</protein>
<evidence type="ECO:0000256" key="4">
    <source>
        <dbReference type="ARBA" id="ARBA00022692"/>
    </source>
</evidence>
<evidence type="ECO:0000256" key="2">
    <source>
        <dbReference type="ARBA" id="ARBA00022475"/>
    </source>
</evidence>
<evidence type="ECO:0000256" key="8">
    <source>
        <dbReference type="PIRSR" id="PIRSR025737-1"/>
    </source>
</evidence>
<feature type="transmembrane region" description="Helical" evidence="10">
    <location>
        <begin position="112"/>
        <end position="129"/>
    </location>
</feature>
<keyword evidence="3" id="KW-0645">Protease</keyword>
<dbReference type="NCBIfam" id="TIGR04178">
    <property type="entry name" value="exo_archaeo"/>
    <property type="match status" value="1"/>
</dbReference>
<reference evidence="11 12" key="1">
    <citation type="submission" date="2018-04" db="EMBL/GenBank/DDBJ databases">
        <title>Halococcoides cellulosivorans gen. nov., sp. nov., an extremely halophilic cellulose-utilizing haloarchaeon from hypersaline lakes.</title>
        <authorList>
            <person name="Sorokin D.Y."/>
            <person name="Toshchakov S.V."/>
            <person name="Samarov N.I."/>
            <person name="Korzhenkov A."/>
            <person name="Kublanov I.V."/>
        </authorList>
    </citation>
    <scope>NUCLEOTIDE SEQUENCE [LARGE SCALE GENOMIC DNA]</scope>
    <source>
        <strain evidence="11 12">HArcel1</strain>
    </source>
</reference>
<feature type="transmembrane region" description="Helical" evidence="10">
    <location>
        <begin position="12"/>
        <end position="33"/>
    </location>
</feature>
<feature type="transmembrane region" description="Helical" evidence="10">
    <location>
        <begin position="292"/>
        <end position="310"/>
    </location>
</feature>
<evidence type="ECO:0000256" key="7">
    <source>
        <dbReference type="ARBA" id="ARBA00023136"/>
    </source>
</evidence>
<keyword evidence="7 10" id="KW-0472">Membrane</keyword>
<sequence length="360" mass="39653">MITALGDALAWVHGFADPMIWVVLVTFLAGALLERAAHRSTIEWVDDRLVRRAYLLAWLALAAYWLTQIHYFVFQARSIVEAPAVIAAAPVSVYVGVLVARGRARLLTLSRAIAVMWLVYMPFTSLALLRRPLIEVVTHHSEFVLRFLTRDFRVITGVATETGIRTGPPITMNGVELAANLSIGEKHYPYRSTFLFVQDGHPIMYTIRIACTGIGSMAVFAGLIAAVRAPLKRKLTAIATAAGIIYVLNIARNVFISYTFGHQRLHVAPDLIMGLFGLSDPYLVSYYVSDRIISQSLSVVILVAITWIVVRQVPEVLAIVEEGLAVLTGREYDLSTVIESRKAALDGDTEDADATDEDDA</sequence>
<evidence type="ECO:0000256" key="6">
    <source>
        <dbReference type="ARBA" id="ARBA00022989"/>
    </source>
</evidence>
<dbReference type="GO" id="GO:0008233">
    <property type="term" value="F:peptidase activity"/>
    <property type="evidence" value="ECO:0007669"/>
    <property type="project" value="UniProtKB-KW"/>
</dbReference>
<feature type="transmembrane region" description="Helical" evidence="10">
    <location>
        <begin position="203"/>
        <end position="226"/>
    </location>
</feature>
<feature type="active site" description="Proton donor" evidence="8">
    <location>
        <position position="252"/>
    </location>
</feature>
<evidence type="ECO:0000256" key="9">
    <source>
        <dbReference type="PIRSR" id="PIRSR025737-2"/>
    </source>
</evidence>
<name>A0A2R4X3B5_9EURY</name>
<dbReference type="RefSeq" id="WP_108383727.1">
    <property type="nucleotide sequence ID" value="NZ_CP028858.1"/>
</dbReference>
<evidence type="ECO:0000256" key="3">
    <source>
        <dbReference type="ARBA" id="ARBA00022670"/>
    </source>
</evidence>
<dbReference type="InterPro" id="IPR019127">
    <property type="entry name" value="Exosortase"/>
</dbReference>
<dbReference type="AlphaFoldDB" id="A0A2R4X3B5"/>
<organism evidence="11 12">
    <name type="scientific">Halococcoides cellulosivorans</name>
    <dbReference type="NCBI Taxonomy" id="1679096"/>
    <lineage>
        <taxon>Archaea</taxon>
        <taxon>Methanobacteriati</taxon>
        <taxon>Methanobacteriota</taxon>
        <taxon>Stenosarchaea group</taxon>
        <taxon>Halobacteria</taxon>
        <taxon>Halobacteriales</taxon>
        <taxon>Haloarculaceae</taxon>
        <taxon>Halococcoides</taxon>
    </lineage>
</organism>
<dbReference type="GeneID" id="36513145"/>
<evidence type="ECO:0000256" key="1">
    <source>
        <dbReference type="ARBA" id="ARBA00004651"/>
    </source>
</evidence>
<evidence type="ECO:0000256" key="10">
    <source>
        <dbReference type="SAM" id="Phobius"/>
    </source>
</evidence>
<dbReference type="Proteomes" id="UP000244727">
    <property type="component" value="Chromosome"/>
</dbReference>
<evidence type="ECO:0000313" key="11">
    <source>
        <dbReference type="EMBL" id="AWB28288.1"/>
    </source>
</evidence>
<dbReference type="EMBL" id="CP028858">
    <property type="protein sequence ID" value="AWB28288.1"/>
    <property type="molecule type" value="Genomic_DNA"/>
</dbReference>
<feature type="transmembrane region" description="Helical" evidence="10">
    <location>
        <begin position="79"/>
        <end position="100"/>
    </location>
</feature>
<keyword evidence="5" id="KW-0378">Hydrolase</keyword>
<keyword evidence="2" id="KW-1003">Cell membrane</keyword>
<keyword evidence="12" id="KW-1185">Reference proteome</keyword>
<keyword evidence="4 10" id="KW-0812">Transmembrane</keyword>